<dbReference type="GO" id="GO:0003677">
    <property type="term" value="F:DNA binding"/>
    <property type="evidence" value="ECO:0007669"/>
    <property type="project" value="UniProtKB-KW"/>
</dbReference>
<dbReference type="Proteomes" id="UP000565715">
    <property type="component" value="Unassembled WGS sequence"/>
</dbReference>
<dbReference type="RefSeq" id="WP_068042052.1">
    <property type="nucleotide sequence ID" value="NZ_JAAXOO010000005.1"/>
</dbReference>
<dbReference type="Pfam" id="PF13411">
    <property type="entry name" value="MerR_1"/>
    <property type="match status" value="1"/>
</dbReference>
<dbReference type="SMART" id="SM00422">
    <property type="entry name" value="HTH_MERR"/>
    <property type="match status" value="1"/>
</dbReference>
<dbReference type="InterPro" id="IPR047057">
    <property type="entry name" value="MerR_fam"/>
</dbReference>
<evidence type="ECO:0000259" key="2">
    <source>
        <dbReference type="PROSITE" id="PS50937"/>
    </source>
</evidence>
<keyword evidence="4" id="KW-1185">Reference proteome</keyword>
<dbReference type="PROSITE" id="PS50937">
    <property type="entry name" value="HTH_MERR_2"/>
    <property type="match status" value="1"/>
</dbReference>
<dbReference type="InterPro" id="IPR009061">
    <property type="entry name" value="DNA-bd_dom_put_sf"/>
</dbReference>
<dbReference type="AlphaFoldDB" id="A0A846XHH9"/>
<comment type="caution">
    <text evidence="3">The sequence shown here is derived from an EMBL/GenBank/DDBJ whole genome shotgun (WGS) entry which is preliminary data.</text>
</comment>
<dbReference type="CDD" id="cd04780">
    <property type="entry name" value="HTH_MerR-like_sg5"/>
    <property type="match status" value="1"/>
</dbReference>
<dbReference type="PRINTS" id="PR00040">
    <property type="entry name" value="HTHMERR"/>
</dbReference>
<dbReference type="SUPFAM" id="SSF46955">
    <property type="entry name" value="Putative DNA-binding domain"/>
    <property type="match status" value="1"/>
</dbReference>
<keyword evidence="1" id="KW-0238">DNA-binding</keyword>
<reference evidence="3 4" key="1">
    <citation type="submission" date="2020-04" db="EMBL/GenBank/DDBJ databases">
        <title>MicrobeNet Type strains.</title>
        <authorList>
            <person name="Nicholson A.C."/>
        </authorList>
    </citation>
    <scope>NUCLEOTIDE SEQUENCE [LARGE SCALE GENOMIC DNA]</scope>
    <source>
        <strain evidence="3 4">DSM 45078</strain>
    </source>
</reference>
<name>A0A846XHH9_9NOCA</name>
<dbReference type="PANTHER" id="PTHR30204">
    <property type="entry name" value="REDOX-CYCLING DRUG-SENSING TRANSCRIPTIONAL ACTIVATOR SOXR"/>
    <property type="match status" value="1"/>
</dbReference>
<dbReference type="PANTHER" id="PTHR30204:SF98">
    <property type="entry name" value="HTH-TYPE TRANSCRIPTIONAL REGULATOR ADHR"/>
    <property type="match status" value="1"/>
</dbReference>
<protein>
    <submittedName>
        <fullName evidence="3">MerR family transcriptional regulator</fullName>
    </submittedName>
</protein>
<evidence type="ECO:0000256" key="1">
    <source>
        <dbReference type="ARBA" id="ARBA00023125"/>
    </source>
</evidence>
<dbReference type="InterPro" id="IPR000551">
    <property type="entry name" value="MerR-type_HTH_dom"/>
</dbReference>
<proteinExistence type="predicted"/>
<dbReference type="GO" id="GO:0003700">
    <property type="term" value="F:DNA-binding transcription factor activity"/>
    <property type="evidence" value="ECO:0007669"/>
    <property type="project" value="InterPro"/>
</dbReference>
<dbReference type="EMBL" id="JAAXOO010000005">
    <property type="protein sequence ID" value="NKY35452.1"/>
    <property type="molecule type" value="Genomic_DNA"/>
</dbReference>
<gene>
    <name evidence="3" type="ORF">HGA13_20610</name>
</gene>
<evidence type="ECO:0000313" key="3">
    <source>
        <dbReference type="EMBL" id="NKY35452.1"/>
    </source>
</evidence>
<organism evidence="3 4">
    <name type="scientific">Nocardia speluncae</name>
    <dbReference type="NCBI Taxonomy" id="419477"/>
    <lineage>
        <taxon>Bacteria</taxon>
        <taxon>Bacillati</taxon>
        <taxon>Actinomycetota</taxon>
        <taxon>Actinomycetes</taxon>
        <taxon>Mycobacteriales</taxon>
        <taxon>Nocardiaceae</taxon>
        <taxon>Nocardia</taxon>
    </lineage>
</organism>
<accession>A0A846XHH9</accession>
<evidence type="ECO:0000313" key="4">
    <source>
        <dbReference type="Proteomes" id="UP000565715"/>
    </source>
</evidence>
<dbReference type="Gene3D" id="1.10.1660.10">
    <property type="match status" value="1"/>
</dbReference>
<feature type="domain" description="HTH merR-type" evidence="2">
    <location>
        <begin position="1"/>
        <end position="70"/>
    </location>
</feature>
<sequence length="215" mass="23210">MRIAELSRTSGVPVATIKYYVREGLLPAGVRIRHNQVDYSEDHVTRLRLIRALIDIGGVSIETTKELLAMLDAETTSVRESLGAVFYAMGGRRSSVGESELQGAAADVTALLSRREWKITDGSPALHTLIDVCAALRQLGHTDVVAAMDEYAVAAELIATTDIGLVRGEPTIERMTETAIVGTILGDTMLAALRRLAQEHVSQDLLAETGRDVAQ</sequence>